<gene>
    <name evidence="1" type="ORF">DW054_06290</name>
</gene>
<evidence type="ECO:0000313" key="2">
    <source>
        <dbReference type="Proteomes" id="UP000284152"/>
    </source>
</evidence>
<comment type="caution">
    <text evidence="1">The sequence shown here is derived from an EMBL/GenBank/DDBJ whole genome shotgun (WGS) entry which is preliminary data.</text>
</comment>
<reference evidence="1 2" key="1">
    <citation type="submission" date="2018-08" db="EMBL/GenBank/DDBJ databases">
        <title>A genome reference for cultivated species of the human gut microbiota.</title>
        <authorList>
            <person name="Zou Y."/>
            <person name="Xue W."/>
            <person name="Luo G."/>
        </authorList>
    </citation>
    <scope>NUCLEOTIDE SEQUENCE [LARGE SCALE GENOMIC DNA]</scope>
    <source>
        <strain evidence="1 2">AF42-21</strain>
    </source>
</reference>
<dbReference type="AlphaFoldDB" id="A0A415H869"/>
<proteinExistence type="predicted"/>
<evidence type="ECO:0008006" key="3">
    <source>
        <dbReference type="Google" id="ProtNLM"/>
    </source>
</evidence>
<name>A0A415H869_9FIRM</name>
<protein>
    <recommendedName>
        <fullName evidence="3">rRNA biogenesis protein rrp5</fullName>
    </recommendedName>
</protein>
<organism evidence="1 2">
    <name type="scientific">Dorea formicigenerans</name>
    <dbReference type="NCBI Taxonomy" id="39486"/>
    <lineage>
        <taxon>Bacteria</taxon>
        <taxon>Bacillati</taxon>
        <taxon>Bacillota</taxon>
        <taxon>Clostridia</taxon>
        <taxon>Lachnospirales</taxon>
        <taxon>Lachnospiraceae</taxon>
        <taxon>Dorea</taxon>
    </lineage>
</organism>
<dbReference type="EMBL" id="QRNS01000007">
    <property type="protein sequence ID" value="RHK64392.1"/>
    <property type="molecule type" value="Genomic_DNA"/>
</dbReference>
<dbReference type="Proteomes" id="UP000284152">
    <property type="component" value="Unassembled WGS sequence"/>
</dbReference>
<accession>A0A415H869</accession>
<evidence type="ECO:0000313" key="1">
    <source>
        <dbReference type="EMBL" id="RHK64392.1"/>
    </source>
</evidence>
<sequence length="98" mass="10690">MNEIYKTLAEGYEKLAAGYRALAKDQKDGKAVVEEPATQTEPEKKPIAIEDVRAVLAAKTQAGKRREVKELLLKYDSGKLSGVKPENYAALLADAEAL</sequence>